<dbReference type="GO" id="GO:0006950">
    <property type="term" value="P:response to stress"/>
    <property type="evidence" value="ECO:0007669"/>
    <property type="project" value="TreeGrafter"/>
</dbReference>
<dbReference type="Gene3D" id="1.10.10.10">
    <property type="entry name" value="Winged helix-like DNA-binding domain superfamily/Winged helix DNA-binding domain"/>
    <property type="match status" value="1"/>
</dbReference>
<dbReference type="PANTHER" id="PTHR33164">
    <property type="entry name" value="TRANSCRIPTIONAL REGULATOR, MARR FAMILY"/>
    <property type="match status" value="1"/>
</dbReference>
<dbReference type="Pfam" id="PF12802">
    <property type="entry name" value="MarR_2"/>
    <property type="match status" value="1"/>
</dbReference>
<accession>A0A4Y9K650</accession>
<dbReference type="InterPro" id="IPR039422">
    <property type="entry name" value="MarR/SlyA-like"/>
</dbReference>
<dbReference type="Proteomes" id="UP000297396">
    <property type="component" value="Unassembled WGS sequence"/>
</dbReference>
<dbReference type="Gene3D" id="6.10.250.820">
    <property type="match status" value="1"/>
</dbReference>
<evidence type="ECO:0000313" key="3">
    <source>
        <dbReference type="Proteomes" id="UP000297396"/>
    </source>
</evidence>
<dbReference type="PROSITE" id="PS50995">
    <property type="entry name" value="HTH_MARR_2"/>
    <property type="match status" value="1"/>
</dbReference>
<dbReference type="RefSeq" id="WP_135054785.1">
    <property type="nucleotide sequence ID" value="NZ_JADGLC010000004.1"/>
</dbReference>
<dbReference type="InterPro" id="IPR036390">
    <property type="entry name" value="WH_DNA-bd_sf"/>
</dbReference>
<evidence type="ECO:0000259" key="1">
    <source>
        <dbReference type="PROSITE" id="PS50995"/>
    </source>
</evidence>
<reference evidence="2 3" key="1">
    <citation type="submission" date="2019-03" db="EMBL/GenBank/DDBJ databases">
        <title>Diversity of the mouse oral microbiome.</title>
        <authorList>
            <person name="Joseph S."/>
            <person name="Aduse-Opoku J."/>
            <person name="Curtis M."/>
            <person name="Wade W."/>
            <person name="Hashim A."/>
        </authorList>
    </citation>
    <scope>NUCLEOTIDE SEQUENCE [LARGE SCALE GENOMIC DNA]</scope>
    <source>
        <strain evidence="2 3">WT12</strain>
    </source>
</reference>
<sequence length="152" mass="17425">MSNFEKLGKQISEVDATMDAWIAKLGLGYNHFAVLYSLAAAENGQCTQKQICDEWLLPKQTVFNVCKEYKEKGWIEFSESLVDKREKIMRLTKTGKAQAEPIWTLTNQLSEKTFAIFGQKKTELLFELMIEFCTICRQQIDLADVEKESAKA</sequence>
<dbReference type="InterPro" id="IPR036388">
    <property type="entry name" value="WH-like_DNA-bd_sf"/>
</dbReference>
<dbReference type="PANTHER" id="PTHR33164:SF89">
    <property type="entry name" value="MARR FAMILY REGULATORY PROTEIN"/>
    <property type="match status" value="1"/>
</dbReference>
<evidence type="ECO:0000313" key="2">
    <source>
        <dbReference type="EMBL" id="TFV12197.1"/>
    </source>
</evidence>
<organism evidence="2 3">
    <name type="scientific">Muribacter muris</name>
    <dbReference type="NCBI Taxonomy" id="67855"/>
    <lineage>
        <taxon>Bacteria</taxon>
        <taxon>Pseudomonadati</taxon>
        <taxon>Pseudomonadota</taxon>
        <taxon>Gammaproteobacteria</taxon>
        <taxon>Pasteurellales</taxon>
        <taxon>Pasteurellaceae</taxon>
        <taxon>Muribacter</taxon>
    </lineage>
</organism>
<protein>
    <submittedName>
        <fullName evidence="2">MarR family transcriptional regulator</fullName>
    </submittedName>
</protein>
<comment type="caution">
    <text evidence="2">The sequence shown here is derived from an EMBL/GenBank/DDBJ whole genome shotgun (WGS) entry which is preliminary data.</text>
</comment>
<name>A0A4Y9K650_9PAST</name>
<dbReference type="EMBL" id="SPPA01000004">
    <property type="protein sequence ID" value="TFV12197.1"/>
    <property type="molecule type" value="Genomic_DNA"/>
</dbReference>
<dbReference type="AlphaFoldDB" id="A0A4Y9K650"/>
<dbReference type="SUPFAM" id="SSF46785">
    <property type="entry name" value="Winged helix' DNA-binding domain"/>
    <property type="match status" value="1"/>
</dbReference>
<proteinExistence type="predicted"/>
<dbReference type="OrthoDB" id="3232829at2"/>
<dbReference type="SMART" id="SM00347">
    <property type="entry name" value="HTH_MARR"/>
    <property type="match status" value="1"/>
</dbReference>
<dbReference type="InterPro" id="IPR000835">
    <property type="entry name" value="HTH_MarR-typ"/>
</dbReference>
<dbReference type="GO" id="GO:0003700">
    <property type="term" value="F:DNA-binding transcription factor activity"/>
    <property type="evidence" value="ECO:0007669"/>
    <property type="project" value="InterPro"/>
</dbReference>
<feature type="domain" description="HTH marR-type" evidence="1">
    <location>
        <begin position="1"/>
        <end position="134"/>
    </location>
</feature>
<gene>
    <name evidence="2" type="ORF">E4T80_02900</name>
</gene>